<keyword evidence="4" id="KW-1185">Reference proteome</keyword>
<dbReference type="EnsemblFungi" id="MAPG_04309T0">
    <property type="protein sequence ID" value="MAPG_04309T0"/>
    <property type="gene ID" value="MAPG_04309"/>
</dbReference>
<proteinExistence type="predicted"/>
<evidence type="ECO:0000313" key="4">
    <source>
        <dbReference type="Proteomes" id="UP000011715"/>
    </source>
</evidence>
<sequence length="211" mass="23817">MRTSDLLLCFSRLIENACKSRLRWGGIGSGVPTRTVRPEPSQRQSASRSYREAGRMRMGAPFGETHPARHWSLFCHLLQSVSFFGSLSCCLHANIPSVETPTVQAKNGVRTSRYGQIWPSKRRRTYAIPHHCQADGKGHDSRLRPKVLISEPLRRSHCVYLGRRPPAKRKGARVSEPTRTPHDQHAEKKRPLNSVAHRAARPPSLASHRLL</sequence>
<dbReference type="AlphaFoldDB" id="A0A0C4DWD3"/>
<reference evidence="4" key="1">
    <citation type="submission" date="2010-05" db="EMBL/GenBank/DDBJ databases">
        <title>The genome sequence of Magnaporthe poae strain ATCC 64411.</title>
        <authorList>
            <person name="Ma L.-J."/>
            <person name="Dead R."/>
            <person name="Young S."/>
            <person name="Zeng Q."/>
            <person name="Koehrsen M."/>
            <person name="Alvarado L."/>
            <person name="Berlin A."/>
            <person name="Chapman S.B."/>
            <person name="Chen Z."/>
            <person name="Freedman E."/>
            <person name="Gellesch M."/>
            <person name="Goldberg J."/>
            <person name="Griggs A."/>
            <person name="Gujja S."/>
            <person name="Heilman E.R."/>
            <person name="Heiman D."/>
            <person name="Hepburn T."/>
            <person name="Howarth C."/>
            <person name="Jen D."/>
            <person name="Larson L."/>
            <person name="Mehta T."/>
            <person name="Neiman D."/>
            <person name="Pearson M."/>
            <person name="Roberts A."/>
            <person name="Saif S."/>
            <person name="Shea T."/>
            <person name="Shenoy N."/>
            <person name="Sisk P."/>
            <person name="Stolte C."/>
            <person name="Sykes S."/>
            <person name="Walk T."/>
            <person name="White J."/>
            <person name="Yandava C."/>
            <person name="Haas B."/>
            <person name="Nusbaum C."/>
            <person name="Birren B."/>
        </authorList>
    </citation>
    <scope>NUCLEOTIDE SEQUENCE [LARGE SCALE GENOMIC DNA]</scope>
    <source>
        <strain evidence="4">ATCC 64411 / 73-15</strain>
    </source>
</reference>
<dbReference type="VEuPathDB" id="FungiDB:MAPG_04309"/>
<evidence type="ECO:0000313" key="3">
    <source>
        <dbReference type="EnsemblFungi" id="MAPG_04309T0"/>
    </source>
</evidence>
<evidence type="ECO:0000256" key="1">
    <source>
        <dbReference type="SAM" id="MobiDB-lite"/>
    </source>
</evidence>
<dbReference type="Proteomes" id="UP000011715">
    <property type="component" value="Unassembled WGS sequence"/>
</dbReference>
<accession>A0A0C4DWD3</accession>
<dbReference type="EMBL" id="ADBL01001020">
    <property type="status" value="NOT_ANNOTATED_CDS"/>
    <property type="molecule type" value="Genomic_DNA"/>
</dbReference>
<dbReference type="EMBL" id="GL876968">
    <property type="protein sequence ID" value="KLU85281.1"/>
    <property type="molecule type" value="Genomic_DNA"/>
</dbReference>
<gene>
    <name evidence="2" type="ORF">MAPG_04309</name>
</gene>
<protein>
    <submittedName>
        <fullName evidence="2 3">Uncharacterized protein</fullName>
    </submittedName>
</protein>
<feature type="compositionally biased region" description="Basic and acidic residues" evidence="1">
    <location>
        <begin position="179"/>
        <end position="190"/>
    </location>
</feature>
<reference evidence="2" key="2">
    <citation type="submission" date="2010-05" db="EMBL/GenBank/DDBJ databases">
        <title>The Genome Sequence of Magnaporthe poae strain ATCC 64411.</title>
        <authorList>
            <consortium name="The Broad Institute Genome Sequencing Platform"/>
            <consortium name="Broad Institute Genome Sequencing Center for Infectious Disease"/>
            <person name="Ma L.-J."/>
            <person name="Dead R."/>
            <person name="Young S."/>
            <person name="Zeng Q."/>
            <person name="Koehrsen M."/>
            <person name="Alvarado L."/>
            <person name="Berlin A."/>
            <person name="Chapman S.B."/>
            <person name="Chen Z."/>
            <person name="Freedman E."/>
            <person name="Gellesch M."/>
            <person name="Goldberg J."/>
            <person name="Griggs A."/>
            <person name="Gujja S."/>
            <person name="Heilman E.R."/>
            <person name="Heiman D."/>
            <person name="Hepburn T."/>
            <person name="Howarth C."/>
            <person name="Jen D."/>
            <person name="Larson L."/>
            <person name="Mehta T."/>
            <person name="Neiman D."/>
            <person name="Pearson M."/>
            <person name="Roberts A."/>
            <person name="Saif S."/>
            <person name="Shea T."/>
            <person name="Shenoy N."/>
            <person name="Sisk P."/>
            <person name="Stolte C."/>
            <person name="Sykes S."/>
            <person name="Walk T."/>
            <person name="White J."/>
            <person name="Yandava C."/>
            <person name="Haas B."/>
            <person name="Nusbaum C."/>
            <person name="Birren B."/>
        </authorList>
    </citation>
    <scope>NUCLEOTIDE SEQUENCE</scope>
    <source>
        <strain evidence="2">ATCC 64411</strain>
    </source>
</reference>
<evidence type="ECO:0000313" key="2">
    <source>
        <dbReference type="EMBL" id="KLU85281.1"/>
    </source>
</evidence>
<reference evidence="3" key="4">
    <citation type="journal article" date="2015" name="G3 (Bethesda)">
        <title>Genome sequences of three phytopathogenic species of the Magnaporthaceae family of fungi.</title>
        <authorList>
            <person name="Okagaki L.H."/>
            <person name="Nunes C.C."/>
            <person name="Sailsbery J."/>
            <person name="Clay B."/>
            <person name="Brown D."/>
            <person name="John T."/>
            <person name="Oh Y."/>
            <person name="Young N."/>
            <person name="Fitzgerald M."/>
            <person name="Haas B.J."/>
            <person name="Zeng Q."/>
            <person name="Young S."/>
            <person name="Adiconis X."/>
            <person name="Fan L."/>
            <person name="Levin J.Z."/>
            <person name="Mitchell T.K."/>
            <person name="Okubara P.A."/>
            <person name="Farman M.L."/>
            <person name="Kohn L.M."/>
            <person name="Birren B."/>
            <person name="Ma L.-J."/>
            <person name="Dean R.A."/>
        </authorList>
    </citation>
    <scope>NUCLEOTIDE SEQUENCE</scope>
    <source>
        <strain evidence="3">ATCC 64411 / 73-15</strain>
    </source>
</reference>
<feature type="region of interest" description="Disordered" evidence="1">
    <location>
        <begin position="29"/>
        <end position="51"/>
    </location>
</feature>
<reference evidence="2" key="3">
    <citation type="submission" date="2011-03" db="EMBL/GenBank/DDBJ databases">
        <title>Annotation of Magnaporthe poae ATCC 64411.</title>
        <authorList>
            <person name="Ma L.-J."/>
            <person name="Dead R."/>
            <person name="Young S.K."/>
            <person name="Zeng Q."/>
            <person name="Gargeya S."/>
            <person name="Fitzgerald M."/>
            <person name="Haas B."/>
            <person name="Abouelleil A."/>
            <person name="Alvarado L."/>
            <person name="Arachchi H.M."/>
            <person name="Berlin A."/>
            <person name="Brown A."/>
            <person name="Chapman S.B."/>
            <person name="Chen Z."/>
            <person name="Dunbar C."/>
            <person name="Freedman E."/>
            <person name="Gearin G."/>
            <person name="Gellesch M."/>
            <person name="Goldberg J."/>
            <person name="Griggs A."/>
            <person name="Gujja S."/>
            <person name="Heiman D."/>
            <person name="Howarth C."/>
            <person name="Larson L."/>
            <person name="Lui A."/>
            <person name="MacDonald P.J.P."/>
            <person name="Mehta T."/>
            <person name="Montmayeur A."/>
            <person name="Murphy C."/>
            <person name="Neiman D."/>
            <person name="Pearson M."/>
            <person name="Priest M."/>
            <person name="Roberts A."/>
            <person name="Saif S."/>
            <person name="Shea T."/>
            <person name="Shenoy N."/>
            <person name="Sisk P."/>
            <person name="Stolte C."/>
            <person name="Sykes S."/>
            <person name="Yandava C."/>
            <person name="Wortman J."/>
            <person name="Nusbaum C."/>
            <person name="Birren B."/>
        </authorList>
    </citation>
    <scope>NUCLEOTIDE SEQUENCE</scope>
    <source>
        <strain evidence="2">ATCC 64411</strain>
    </source>
</reference>
<feature type="region of interest" description="Disordered" evidence="1">
    <location>
        <begin position="160"/>
        <end position="211"/>
    </location>
</feature>
<organism evidence="3 4">
    <name type="scientific">Magnaporthiopsis poae (strain ATCC 64411 / 73-15)</name>
    <name type="common">Kentucky bluegrass fungus</name>
    <name type="synonym">Magnaporthe poae</name>
    <dbReference type="NCBI Taxonomy" id="644358"/>
    <lineage>
        <taxon>Eukaryota</taxon>
        <taxon>Fungi</taxon>
        <taxon>Dikarya</taxon>
        <taxon>Ascomycota</taxon>
        <taxon>Pezizomycotina</taxon>
        <taxon>Sordariomycetes</taxon>
        <taxon>Sordariomycetidae</taxon>
        <taxon>Magnaporthales</taxon>
        <taxon>Magnaporthaceae</taxon>
        <taxon>Magnaporthiopsis</taxon>
    </lineage>
</organism>
<name>A0A0C4DWD3_MAGP6</name>
<reference evidence="3" key="5">
    <citation type="submission" date="2015-06" db="UniProtKB">
        <authorList>
            <consortium name="EnsemblFungi"/>
        </authorList>
    </citation>
    <scope>IDENTIFICATION</scope>
    <source>
        <strain evidence="3">ATCC 64411</strain>
    </source>
</reference>